<dbReference type="Proteomes" id="UP000322699">
    <property type="component" value="Unassembled WGS sequence"/>
</dbReference>
<dbReference type="EMBL" id="VRLW01000001">
    <property type="protein sequence ID" value="KAA1257592.1"/>
    <property type="molecule type" value="Genomic_DNA"/>
</dbReference>
<organism evidence="1 2">
    <name type="scientific">Rubripirellula obstinata</name>
    <dbReference type="NCBI Taxonomy" id="406547"/>
    <lineage>
        <taxon>Bacteria</taxon>
        <taxon>Pseudomonadati</taxon>
        <taxon>Planctomycetota</taxon>
        <taxon>Planctomycetia</taxon>
        <taxon>Pirellulales</taxon>
        <taxon>Pirellulaceae</taxon>
        <taxon>Rubripirellula</taxon>
    </lineage>
</organism>
<name>A0A5B1CBK4_9BACT</name>
<proteinExistence type="predicted"/>
<evidence type="ECO:0000313" key="2">
    <source>
        <dbReference type="Proteomes" id="UP000322699"/>
    </source>
</evidence>
<accession>A0A5B1CBK4</accession>
<gene>
    <name evidence="1" type="ORF">LF1_00790</name>
</gene>
<sequence>MSLDQLADRIVAFSETGQSTIVLVTPPEFSLQPGFYSELVNAIYRSSDHAAANRLNQHGIEIDFYQQPGGLRSIFSDLRTKRQASRIQRTLNRDASVSVQVRWTAILGRPSSDGPIVLGCCDSGQSLPAWAKAVELSRRPTAA</sequence>
<evidence type="ECO:0000313" key="1">
    <source>
        <dbReference type="EMBL" id="KAA1257592.1"/>
    </source>
</evidence>
<protein>
    <submittedName>
        <fullName evidence="1">Uncharacterized protein</fullName>
    </submittedName>
</protein>
<dbReference type="RefSeq" id="WP_068267513.1">
    <property type="nucleotide sequence ID" value="NZ_LWSK01000216.1"/>
</dbReference>
<keyword evidence="2" id="KW-1185">Reference proteome</keyword>
<comment type="caution">
    <text evidence="1">The sequence shown here is derived from an EMBL/GenBank/DDBJ whole genome shotgun (WGS) entry which is preliminary data.</text>
</comment>
<dbReference type="OrthoDB" id="281306at2"/>
<dbReference type="AlphaFoldDB" id="A0A5B1CBK4"/>
<reference evidence="1 2" key="1">
    <citation type="submission" date="2019-08" db="EMBL/GenBank/DDBJ databases">
        <title>Deep-cultivation of Planctomycetes and their phenomic and genomic characterization uncovers novel biology.</title>
        <authorList>
            <person name="Wiegand S."/>
            <person name="Jogler M."/>
            <person name="Boedeker C."/>
            <person name="Pinto D."/>
            <person name="Vollmers J."/>
            <person name="Rivas-Marin E."/>
            <person name="Kohn T."/>
            <person name="Peeters S.H."/>
            <person name="Heuer A."/>
            <person name="Rast P."/>
            <person name="Oberbeckmann S."/>
            <person name="Bunk B."/>
            <person name="Jeske O."/>
            <person name="Meyerdierks A."/>
            <person name="Storesund J.E."/>
            <person name="Kallscheuer N."/>
            <person name="Luecker S."/>
            <person name="Lage O.M."/>
            <person name="Pohl T."/>
            <person name="Merkel B.J."/>
            <person name="Hornburger P."/>
            <person name="Mueller R.-W."/>
            <person name="Bruemmer F."/>
            <person name="Labrenz M."/>
            <person name="Spormann A.M."/>
            <person name="Op Den Camp H."/>
            <person name="Overmann J."/>
            <person name="Amann R."/>
            <person name="Jetten M.S.M."/>
            <person name="Mascher T."/>
            <person name="Medema M.H."/>
            <person name="Devos D.P."/>
            <person name="Kaster A.-K."/>
            <person name="Ovreas L."/>
            <person name="Rohde M."/>
            <person name="Galperin M.Y."/>
            <person name="Jogler C."/>
        </authorList>
    </citation>
    <scope>NUCLEOTIDE SEQUENCE [LARGE SCALE GENOMIC DNA]</scope>
    <source>
        <strain evidence="1 2">LF1</strain>
    </source>
</reference>